<dbReference type="AlphaFoldDB" id="A0AAE6FSI3"/>
<evidence type="ECO:0000256" key="5">
    <source>
        <dbReference type="ARBA" id="ARBA00022448"/>
    </source>
</evidence>
<dbReference type="EMBL" id="CP040986">
    <property type="protein sequence ID" value="QDD13221.1"/>
    <property type="molecule type" value="Genomic_DNA"/>
</dbReference>
<keyword evidence="8" id="KW-0472">Membrane</keyword>
<evidence type="ECO:0000256" key="8">
    <source>
        <dbReference type="ARBA" id="ARBA00023136"/>
    </source>
</evidence>
<evidence type="ECO:0000256" key="7">
    <source>
        <dbReference type="ARBA" id="ARBA00022927"/>
    </source>
</evidence>
<keyword evidence="6 13" id="KW-0732">Signal</keyword>
<reference evidence="14 15" key="1">
    <citation type="journal article" date="2019" name="ISME J.">
        <title>Evolution in action: habitat transition from sediment to the pelagial leads to genome streamlining in Methylophilaceae.</title>
        <authorList>
            <person name="Salcher M."/>
            <person name="Schaefle D."/>
            <person name="Kaspar M."/>
            <person name="Neuenschwander S.M."/>
            <person name="Ghai R."/>
        </authorList>
    </citation>
    <scope>NUCLEOTIDE SEQUENCE [LARGE SCALE GENOMIC DNA]</scope>
    <source>
        <strain evidence="14 15">MMS-RI-1</strain>
    </source>
</reference>
<dbReference type="SUPFAM" id="SSF89392">
    <property type="entry name" value="Prokaryotic lipoproteins and lipoprotein localization factors"/>
    <property type="match status" value="1"/>
</dbReference>
<feature type="chain" id="PRO_5041987099" description="Outer-membrane lipoprotein LolB" evidence="13">
    <location>
        <begin position="20"/>
        <end position="205"/>
    </location>
</feature>
<keyword evidence="7" id="KW-0653">Protein transport</keyword>
<keyword evidence="11" id="KW-0998">Cell outer membrane</keyword>
<protein>
    <recommendedName>
        <fullName evidence="4">Outer-membrane lipoprotein LolB</fullName>
    </recommendedName>
</protein>
<dbReference type="CDD" id="cd16326">
    <property type="entry name" value="LolB"/>
    <property type="match status" value="1"/>
</dbReference>
<feature type="signal peptide" evidence="13">
    <location>
        <begin position="1"/>
        <end position="19"/>
    </location>
</feature>
<dbReference type="Proteomes" id="UP000312102">
    <property type="component" value="Chromosome"/>
</dbReference>
<evidence type="ECO:0000256" key="9">
    <source>
        <dbReference type="ARBA" id="ARBA00023139"/>
    </source>
</evidence>
<evidence type="ECO:0000256" key="10">
    <source>
        <dbReference type="ARBA" id="ARBA00023186"/>
    </source>
</evidence>
<keyword evidence="15" id="KW-1185">Reference proteome</keyword>
<evidence type="ECO:0000256" key="13">
    <source>
        <dbReference type="SAM" id="SignalP"/>
    </source>
</evidence>
<organism evidence="14 15">
    <name type="scientific">Candidatus Methylopumilus rimovensis</name>
    <dbReference type="NCBI Taxonomy" id="2588535"/>
    <lineage>
        <taxon>Bacteria</taxon>
        <taxon>Pseudomonadati</taxon>
        <taxon>Pseudomonadota</taxon>
        <taxon>Betaproteobacteria</taxon>
        <taxon>Nitrosomonadales</taxon>
        <taxon>Methylophilaceae</taxon>
        <taxon>Candidatus Methylopumilus</taxon>
    </lineage>
</organism>
<comment type="subcellular location">
    <subcellularLocation>
        <location evidence="1">Cell outer membrane</location>
        <topology evidence="1">Lipid-anchor</topology>
    </subcellularLocation>
</comment>
<dbReference type="InterPro" id="IPR004565">
    <property type="entry name" value="OM_lipoprot_LolB"/>
</dbReference>
<evidence type="ECO:0000256" key="4">
    <source>
        <dbReference type="ARBA" id="ARBA00016202"/>
    </source>
</evidence>
<evidence type="ECO:0000256" key="12">
    <source>
        <dbReference type="ARBA" id="ARBA00023288"/>
    </source>
</evidence>
<gene>
    <name evidence="14" type="ORF">FIT61_01855</name>
</gene>
<keyword evidence="5" id="KW-0813">Transport</keyword>
<dbReference type="Gene3D" id="2.50.20.10">
    <property type="entry name" value="Lipoprotein localisation LolA/LolB/LppX"/>
    <property type="match status" value="1"/>
</dbReference>
<evidence type="ECO:0000313" key="15">
    <source>
        <dbReference type="Proteomes" id="UP000312102"/>
    </source>
</evidence>
<dbReference type="PROSITE" id="PS51257">
    <property type="entry name" value="PROKAR_LIPOPROTEIN"/>
    <property type="match status" value="1"/>
</dbReference>
<evidence type="ECO:0000256" key="11">
    <source>
        <dbReference type="ARBA" id="ARBA00023237"/>
    </source>
</evidence>
<sequence>MNFKYALTFLATFFLSACATLNDPFEMFKSHAPSIETPQAMNENLFIEEFSIKAKFSYSVDSKGGSGRLIWRYENNQDEIDIFTPFNNQVAKIIYSANEKKIIDSNGKVLSGDDFDHYIQALFGKNISPDLFRHLITNHIERIKDLHKEDNQLNRATHFYNDEWKIVINAFKTQDKLTIPSKISISQGTFNFNFIVEEIINIAGK</sequence>
<dbReference type="GO" id="GO:0015031">
    <property type="term" value="P:protein transport"/>
    <property type="evidence" value="ECO:0007669"/>
    <property type="project" value="UniProtKB-KW"/>
</dbReference>
<evidence type="ECO:0000256" key="6">
    <source>
        <dbReference type="ARBA" id="ARBA00022729"/>
    </source>
</evidence>
<dbReference type="RefSeq" id="WP_139882870.1">
    <property type="nucleotide sequence ID" value="NZ_CP040986.1"/>
</dbReference>
<keyword evidence="9" id="KW-0564">Palmitate</keyword>
<dbReference type="KEGG" id="mrk:FIT61_01855"/>
<dbReference type="InterPro" id="IPR029046">
    <property type="entry name" value="LolA/LolB/LppX"/>
</dbReference>
<keyword evidence="12 14" id="KW-0449">Lipoprotein</keyword>
<comment type="subunit">
    <text evidence="3">Monomer.</text>
</comment>
<keyword evidence="10" id="KW-0143">Chaperone</keyword>
<proteinExistence type="inferred from homology"/>
<comment type="similarity">
    <text evidence="2">Belongs to the LolB family.</text>
</comment>
<name>A0AAE6FSI3_9PROT</name>
<accession>A0AAE6FSI3</accession>
<dbReference type="GO" id="GO:0009279">
    <property type="term" value="C:cell outer membrane"/>
    <property type="evidence" value="ECO:0007669"/>
    <property type="project" value="UniProtKB-SubCell"/>
</dbReference>
<evidence type="ECO:0000256" key="1">
    <source>
        <dbReference type="ARBA" id="ARBA00004459"/>
    </source>
</evidence>
<evidence type="ECO:0000313" key="14">
    <source>
        <dbReference type="EMBL" id="QDD13221.1"/>
    </source>
</evidence>
<dbReference type="Pfam" id="PF03550">
    <property type="entry name" value="LolB"/>
    <property type="match status" value="1"/>
</dbReference>
<evidence type="ECO:0000256" key="2">
    <source>
        <dbReference type="ARBA" id="ARBA00009696"/>
    </source>
</evidence>
<evidence type="ECO:0000256" key="3">
    <source>
        <dbReference type="ARBA" id="ARBA00011245"/>
    </source>
</evidence>